<proteinExistence type="predicted"/>
<reference evidence="2" key="1">
    <citation type="submission" date="2017-03" db="EMBL/GenBank/DDBJ databases">
        <authorList>
            <person name="Herbold C."/>
        </authorList>
    </citation>
    <scope>NUCLEOTIDE SEQUENCE [LARGE SCALE GENOMIC DNA]</scope>
</reference>
<dbReference type="Proteomes" id="UP000230607">
    <property type="component" value="Chromosome 1"/>
</dbReference>
<accession>A0A2H1FF64</accession>
<protein>
    <submittedName>
        <fullName evidence="1">Uncharacterized protein</fullName>
    </submittedName>
</protein>
<sequence length="59" mass="6908">MSSELSLDEMWEKIEEYGIDRKLLEATHPSNELLFQLYTAVLRVNERVHALNNNDDKTS</sequence>
<keyword evidence="2" id="KW-1185">Reference proteome</keyword>
<gene>
    <name evidence="1" type="ORF">NCS_11205</name>
</gene>
<dbReference type="EMBL" id="LT841358">
    <property type="protein sequence ID" value="SMH71398.1"/>
    <property type="molecule type" value="Genomic_DNA"/>
</dbReference>
<evidence type="ECO:0000313" key="1">
    <source>
        <dbReference type="EMBL" id="SMH71398.1"/>
    </source>
</evidence>
<name>A0A2H1FF64_9ARCH</name>
<dbReference type="OrthoDB" id="373758at2157"/>
<dbReference type="RefSeq" id="WP_157927376.1">
    <property type="nucleotide sequence ID" value="NZ_LT841358.1"/>
</dbReference>
<organism evidence="1 2">
    <name type="scientific">Candidatus Nitrosotalea okcheonensis</name>
    <dbReference type="NCBI Taxonomy" id="1903276"/>
    <lineage>
        <taxon>Archaea</taxon>
        <taxon>Nitrososphaerota</taxon>
        <taxon>Nitrososphaeria</taxon>
        <taxon>Nitrosotaleales</taxon>
        <taxon>Nitrosotaleaceae</taxon>
        <taxon>Nitrosotalea</taxon>
    </lineage>
</organism>
<evidence type="ECO:0000313" key="2">
    <source>
        <dbReference type="Proteomes" id="UP000230607"/>
    </source>
</evidence>
<dbReference type="AlphaFoldDB" id="A0A2H1FF64"/>